<reference evidence="3" key="1">
    <citation type="journal article" date="2019" name="Int. J. Syst. Evol. Microbiol.">
        <title>The Global Catalogue of Microorganisms (GCM) 10K type strain sequencing project: providing services to taxonomists for standard genome sequencing and annotation.</title>
        <authorList>
            <consortium name="The Broad Institute Genomics Platform"/>
            <consortium name="The Broad Institute Genome Sequencing Center for Infectious Disease"/>
            <person name="Wu L."/>
            <person name="Ma J."/>
        </authorList>
    </citation>
    <scope>NUCLEOTIDE SEQUENCE [LARGE SCALE GENOMIC DNA]</scope>
    <source>
        <strain evidence="3">KCTC 33575</strain>
    </source>
</reference>
<dbReference type="EMBL" id="JBHUOQ010000004">
    <property type="protein sequence ID" value="MFD2831270.1"/>
    <property type="molecule type" value="Genomic_DNA"/>
</dbReference>
<protein>
    <recommendedName>
        <fullName evidence="4">DUF805 domain-containing protein</fullName>
    </recommendedName>
</protein>
<keyword evidence="1" id="KW-1133">Transmembrane helix</keyword>
<keyword evidence="1" id="KW-0472">Membrane</keyword>
<keyword evidence="1" id="KW-0812">Transmembrane</keyword>
<feature type="transmembrane region" description="Helical" evidence="1">
    <location>
        <begin position="67"/>
        <end position="85"/>
    </location>
</feature>
<feature type="transmembrane region" description="Helical" evidence="1">
    <location>
        <begin position="36"/>
        <end position="55"/>
    </location>
</feature>
<evidence type="ECO:0008006" key="4">
    <source>
        <dbReference type="Google" id="ProtNLM"/>
    </source>
</evidence>
<evidence type="ECO:0000313" key="3">
    <source>
        <dbReference type="Proteomes" id="UP001597519"/>
    </source>
</evidence>
<keyword evidence="3" id="KW-1185">Reference proteome</keyword>
<sequence>MSDRLIRFLSFFLGIVFFIFYTFIFEDFLNLNIFGFPYIFLTTYLFLSIFIYPAVSIEAGEKTKNLPPLYAVMTAYFISPVWLIVNSFKDEEHQD</sequence>
<accession>A0ABW5WXX9</accession>
<feature type="transmembrane region" description="Helical" evidence="1">
    <location>
        <begin position="5"/>
        <end position="24"/>
    </location>
</feature>
<evidence type="ECO:0000313" key="2">
    <source>
        <dbReference type="EMBL" id="MFD2831270.1"/>
    </source>
</evidence>
<evidence type="ECO:0000256" key="1">
    <source>
        <dbReference type="SAM" id="Phobius"/>
    </source>
</evidence>
<dbReference type="Proteomes" id="UP001597519">
    <property type="component" value="Unassembled WGS sequence"/>
</dbReference>
<name>A0ABW5WXX9_9STAP</name>
<gene>
    <name evidence="2" type="ORF">ACFSX4_12415</name>
</gene>
<dbReference type="RefSeq" id="WP_377775320.1">
    <property type="nucleotide sequence ID" value="NZ_JBHUOQ010000004.1"/>
</dbReference>
<proteinExistence type="predicted"/>
<comment type="caution">
    <text evidence="2">The sequence shown here is derived from an EMBL/GenBank/DDBJ whole genome shotgun (WGS) entry which is preliminary data.</text>
</comment>
<organism evidence="2 3">
    <name type="scientific">Corticicoccus populi</name>
    <dbReference type="NCBI Taxonomy" id="1812821"/>
    <lineage>
        <taxon>Bacteria</taxon>
        <taxon>Bacillati</taxon>
        <taxon>Bacillota</taxon>
        <taxon>Bacilli</taxon>
        <taxon>Bacillales</taxon>
        <taxon>Staphylococcaceae</taxon>
        <taxon>Corticicoccus</taxon>
    </lineage>
</organism>